<feature type="transmembrane region" description="Helical" evidence="9">
    <location>
        <begin position="413"/>
        <end position="434"/>
    </location>
</feature>
<keyword evidence="12" id="KW-1185">Reference proteome</keyword>
<dbReference type="InterPro" id="IPR047817">
    <property type="entry name" value="ABC2_TM_bact-type"/>
</dbReference>
<gene>
    <name evidence="11" type="ORF">H8L32_02570</name>
</gene>
<name>A0ABR6ZKH3_9BURK</name>
<keyword evidence="3" id="KW-0813">Transport</keyword>
<dbReference type="Gene3D" id="3.40.1710.10">
    <property type="entry name" value="abc type-2 transporter like domain"/>
    <property type="match status" value="1"/>
</dbReference>
<keyword evidence="7 9" id="KW-0472">Membrane</keyword>
<evidence type="ECO:0000256" key="6">
    <source>
        <dbReference type="ARBA" id="ARBA00022989"/>
    </source>
</evidence>
<proteinExistence type="inferred from homology"/>
<comment type="caution">
    <text evidence="11">The sequence shown here is derived from an EMBL/GenBank/DDBJ whole genome shotgun (WGS) entry which is preliminary data.</text>
</comment>
<accession>A0ABR6ZKH3</accession>
<feature type="transmembrane region" description="Helical" evidence="9">
    <location>
        <begin position="250"/>
        <end position="272"/>
    </location>
</feature>
<dbReference type="RefSeq" id="WP_186945585.1">
    <property type="nucleotide sequence ID" value="NZ_JACOGF010000001.1"/>
</dbReference>
<dbReference type="InterPro" id="IPR051449">
    <property type="entry name" value="ABC-2_transporter_component"/>
</dbReference>
<feature type="transmembrane region" description="Helical" evidence="9">
    <location>
        <begin position="21"/>
        <end position="39"/>
    </location>
</feature>
<dbReference type="Proteomes" id="UP000650424">
    <property type="component" value="Unassembled WGS sequence"/>
</dbReference>
<comment type="subcellular location">
    <subcellularLocation>
        <location evidence="1">Cell membrane</location>
        <topology evidence="1">Multi-pass membrane protein</topology>
    </subcellularLocation>
</comment>
<evidence type="ECO:0000313" key="11">
    <source>
        <dbReference type="EMBL" id="MBC3916361.1"/>
    </source>
</evidence>
<feature type="region of interest" description="Disordered" evidence="8">
    <location>
        <begin position="198"/>
        <end position="219"/>
    </location>
</feature>
<evidence type="ECO:0000313" key="12">
    <source>
        <dbReference type="Proteomes" id="UP000650424"/>
    </source>
</evidence>
<evidence type="ECO:0000256" key="7">
    <source>
        <dbReference type="ARBA" id="ARBA00023136"/>
    </source>
</evidence>
<evidence type="ECO:0000256" key="3">
    <source>
        <dbReference type="ARBA" id="ARBA00022448"/>
    </source>
</evidence>
<evidence type="ECO:0000256" key="5">
    <source>
        <dbReference type="ARBA" id="ARBA00022692"/>
    </source>
</evidence>
<sequence>MTALLALIRKDLILFMADRRALMLNLLMPILLGAFFGFITGGAGSKDAAKIEVALVVQDNHPISQKIVKGLKEEASLSVKEMPLEEAKAMVLKGKINVAIVLPEKFGEHAGGALFGAKNKPELPVFYDPSQSAVLAMVKGMLTQQVMQSVSAEMFSGKSGTAFVDQSMQELEKSSQQNPDKAELHDFLGSLKKFQSRQQNQTNAASKEPKAANETGAAAGGLNMPFTTKDEAMIAGDAVTTKYNGYAHSFAGMSVQFILFMAIDAGIGVLLARRLGLWNRLLAAPVGLNTLLIARALSCALIAFFLISFIFAVAVVVFKVHIAGSLPGFVGVAISFSLMTASFGLLIAAFGKTPEAARGISVFATLIMVMLSGAWMPSFMFPQWLQSLTLIVPTRWAVDGLDAMTWRGLGLDAALPAIGVQLLFTLLFGLLALWRFRKA</sequence>
<reference evidence="11 12" key="1">
    <citation type="submission" date="2020-08" db="EMBL/GenBank/DDBJ databases">
        <title>Novel species isolated from subtropical streams in China.</title>
        <authorList>
            <person name="Lu H."/>
        </authorList>
    </citation>
    <scope>NUCLEOTIDE SEQUENCE [LARGE SCALE GENOMIC DNA]</scope>
    <source>
        <strain evidence="11 12">CY18W</strain>
    </source>
</reference>
<keyword evidence="6 9" id="KW-1133">Transmembrane helix</keyword>
<evidence type="ECO:0000259" key="10">
    <source>
        <dbReference type="PROSITE" id="PS51012"/>
    </source>
</evidence>
<feature type="domain" description="ABC transmembrane type-2" evidence="10">
    <location>
        <begin position="215"/>
        <end position="439"/>
    </location>
</feature>
<protein>
    <submittedName>
        <fullName evidence="11">ABC-2 transporter permease</fullName>
    </submittedName>
</protein>
<evidence type="ECO:0000256" key="2">
    <source>
        <dbReference type="ARBA" id="ARBA00007783"/>
    </source>
</evidence>
<dbReference type="InterPro" id="IPR013525">
    <property type="entry name" value="ABC2_TM"/>
</dbReference>
<feature type="transmembrane region" description="Helical" evidence="9">
    <location>
        <begin position="362"/>
        <end position="381"/>
    </location>
</feature>
<evidence type="ECO:0000256" key="1">
    <source>
        <dbReference type="ARBA" id="ARBA00004651"/>
    </source>
</evidence>
<feature type="transmembrane region" description="Helical" evidence="9">
    <location>
        <begin position="329"/>
        <end position="350"/>
    </location>
</feature>
<evidence type="ECO:0000256" key="4">
    <source>
        <dbReference type="ARBA" id="ARBA00022475"/>
    </source>
</evidence>
<evidence type="ECO:0000256" key="9">
    <source>
        <dbReference type="SAM" id="Phobius"/>
    </source>
</evidence>
<dbReference type="EMBL" id="JACOGF010000001">
    <property type="protein sequence ID" value="MBC3916361.1"/>
    <property type="molecule type" value="Genomic_DNA"/>
</dbReference>
<dbReference type="Pfam" id="PF12698">
    <property type="entry name" value="ABC2_membrane_3"/>
    <property type="match status" value="1"/>
</dbReference>
<dbReference type="PROSITE" id="PS51012">
    <property type="entry name" value="ABC_TM2"/>
    <property type="match status" value="1"/>
</dbReference>
<feature type="transmembrane region" description="Helical" evidence="9">
    <location>
        <begin position="292"/>
        <end position="317"/>
    </location>
</feature>
<comment type="similarity">
    <text evidence="2">Belongs to the ABC-2 integral membrane protein family.</text>
</comment>
<keyword evidence="4" id="KW-1003">Cell membrane</keyword>
<evidence type="ECO:0000256" key="8">
    <source>
        <dbReference type="SAM" id="MobiDB-lite"/>
    </source>
</evidence>
<dbReference type="PANTHER" id="PTHR30294">
    <property type="entry name" value="MEMBRANE COMPONENT OF ABC TRANSPORTER YHHJ-RELATED"/>
    <property type="match status" value="1"/>
</dbReference>
<keyword evidence="5 9" id="KW-0812">Transmembrane</keyword>
<dbReference type="PANTHER" id="PTHR30294:SF38">
    <property type="entry name" value="TRANSPORT PERMEASE PROTEIN"/>
    <property type="match status" value="1"/>
</dbReference>
<organism evidence="11 12">
    <name type="scientific">Undibacterium hunanense</name>
    <dbReference type="NCBI Taxonomy" id="2762292"/>
    <lineage>
        <taxon>Bacteria</taxon>
        <taxon>Pseudomonadati</taxon>
        <taxon>Pseudomonadota</taxon>
        <taxon>Betaproteobacteria</taxon>
        <taxon>Burkholderiales</taxon>
        <taxon>Oxalobacteraceae</taxon>
        <taxon>Undibacterium</taxon>
    </lineage>
</organism>